<sequence>MKPAPLKPGDKIAIVATAKRLERPIEPGLGILASWGLDVCKGQFLNDPDEYFAASDANRLADLQWAMDNPDVKAICFARGGYGTTRILDQADYSSFSQNPKWTIGFSDLTGFQLQMASLGIAAVHGPMAYTLGQDDASDVALKNLLFGEQQFAIELNPMRHSAEGKCMAAITGGNLSLIYESIGAANEMVCDGKILFLEEVGESLYAVDRMLNKLKRTGKLDRLAGLIVGDFSHINDPAGYFSRDCYALIASYFYNLNIPKAFGFPGGHENRNISLLMNAPVQMTVESGILYLDYK</sequence>
<dbReference type="PANTHER" id="PTHR30237:SF2">
    <property type="entry name" value="MUREIN TETRAPEPTIDE CARBOXYPEPTIDASE"/>
    <property type="match status" value="1"/>
</dbReference>
<dbReference type="Gene3D" id="3.50.30.60">
    <property type="entry name" value="LD-carboxypeptidase A C-terminal domain-like"/>
    <property type="match status" value="1"/>
</dbReference>
<keyword evidence="9" id="KW-1185">Reference proteome</keyword>
<proteinExistence type="inferred from homology"/>
<evidence type="ECO:0000256" key="1">
    <source>
        <dbReference type="ARBA" id="ARBA00010233"/>
    </source>
</evidence>
<evidence type="ECO:0000256" key="3">
    <source>
        <dbReference type="ARBA" id="ARBA00022670"/>
    </source>
</evidence>
<gene>
    <name evidence="8" type="ORF">GCM10011340_05410</name>
</gene>
<dbReference type="InterPro" id="IPR029062">
    <property type="entry name" value="Class_I_gatase-like"/>
</dbReference>
<protein>
    <submittedName>
        <fullName evidence="8">Peptidase S66</fullName>
    </submittedName>
</protein>
<keyword evidence="4" id="KW-0378">Hydrolase</keyword>
<evidence type="ECO:0000259" key="6">
    <source>
        <dbReference type="Pfam" id="PF02016"/>
    </source>
</evidence>
<dbReference type="Pfam" id="PF17676">
    <property type="entry name" value="Peptidase_S66C"/>
    <property type="match status" value="1"/>
</dbReference>
<evidence type="ECO:0000313" key="8">
    <source>
        <dbReference type="EMBL" id="GHE53816.1"/>
    </source>
</evidence>
<dbReference type="InterPro" id="IPR003507">
    <property type="entry name" value="S66_fam"/>
</dbReference>
<feature type="domain" description="LD-carboxypeptidase N-terminal" evidence="6">
    <location>
        <begin position="12"/>
        <end position="126"/>
    </location>
</feature>
<dbReference type="InterPro" id="IPR040921">
    <property type="entry name" value="Peptidase_S66C"/>
</dbReference>
<feature type="domain" description="LD-carboxypeptidase C-terminal" evidence="7">
    <location>
        <begin position="171"/>
        <end position="283"/>
    </location>
</feature>
<dbReference type="EMBL" id="BNAG01000001">
    <property type="protein sequence ID" value="GHE53816.1"/>
    <property type="molecule type" value="Genomic_DNA"/>
</dbReference>
<dbReference type="PIRSF" id="PIRSF028757">
    <property type="entry name" value="LD-carboxypeptidase"/>
    <property type="match status" value="1"/>
</dbReference>
<dbReference type="RefSeq" id="WP_189628645.1">
    <property type="nucleotide sequence ID" value="NZ_BNAG01000001.1"/>
</dbReference>
<comment type="caution">
    <text evidence="8">The sequence shown here is derived from an EMBL/GenBank/DDBJ whole genome shotgun (WGS) entry which is preliminary data.</text>
</comment>
<dbReference type="Gene3D" id="3.40.50.10740">
    <property type="entry name" value="Class I glutamine amidotransferase-like"/>
    <property type="match status" value="1"/>
</dbReference>
<reference evidence="9" key="1">
    <citation type="journal article" date="2019" name="Int. J. Syst. Evol. Microbiol.">
        <title>The Global Catalogue of Microorganisms (GCM) 10K type strain sequencing project: providing services to taxonomists for standard genome sequencing and annotation.</title>
        <authorList>
            <consortium name="The Broad Institute Genomics Platform"/>
            <consortium name="The Broad Institute Genome Sequencing Center for Infectious Disease"/>
            <person name="Wu L."/>
            <person name="Ma J."/>
        </authorList>
    </citation>
    <scope>NUCLEOTIDE SEQUENCE [LARGE SCALE GENOMIC DNA]</scope>
    <source>
        <strain evidence="9">CGMCC 1.15111</strain>
    </source>
</reference>
<dbReference type="InterPro" id="IPR040449">
    <property type="entry name" value="Peptidase_S66_N"/>
</dbReference>
<evidence type="ECO:0000256" key="5">
    <source>
        <dbReference type="ARBA" id="ARBA00022825"/>
    </source>
</evidence>
<keyword evidence="2" id="KW-0121">Carboxypeptidase</keyword>
<organism evidence="8 9">
    <name type="scientific">Roseivirga thermotolerans</name>
    <dbReference type="NCBI Taxonomy" id="1758176"/>
    <lineage>
        <taxon>Bacteria</taxon>
        <taxon>Pseudomonadati</taxon>
        <taxon>Bacteroidota</taxon>
        <taxon>Cytophagia</taxon>
        <taxon>Cytophagales</taxon>
        <taxon>Roseivirgaceae</taxon>
        <taxon>Roseivirga</taxon>
    </lineage>
</organism>
<dbReference type="CDD" id="cd07025">
    <property type="entry name" value="Peptidase_S66"/>
    <property type="match status" value="1"/>
</dbReference>
<dbReference type="Pfam" id="PF02016">
    <property type="entry name" value="Peptidase_S66"/>
    <property type="match status" value="1"/>
</dbReference>
<keyword evidence="5" id="KW-0720">Serine protease</keyword>
<dbReference type="SUPFAM" id="SSF52317">
    <property type="entry name" value="Class I glutamine amidotransferase-like"/>
    <property type="match status" value="1"/>
</dbReference>
<dbReference type="Proteomes" id="UP000658258">
    <property type="component" value="Unassembled WGS sequence"/>
</dbReference>
<evidence type="ECO:0000313" key="9">
    <source>
        <dbReference type="Proteomes" id="UP000658258"/>
    </source>
</evidence>
<evidence type="ECO:0000259" key="7">
    <source>
        <dbReference type="Pfam" id="PF17676"/>
    </source>
</evidence>
<dbReference type="PANTHER" id="PTHR30237">
    <property type="entry name" value="MURAMOYLTETRAPEPTIDE CARBOXYPEPTIDASE"/>
    <property type="match status" value="1"/>
</dbReference>
<evidence type="ECO:0000256" key="2">
    <source>
        <dbReference type="ARBA" id="ARBA00022645"/>
    </source>
</evidence>
<dbReference type="InterPro" id="IPR027478">
    <property type="entry name" value="LdcA_N"/>
</dbReference>
<accession>A0ABQ3I1B6</accession>
<dbReference type="InterPro" id="IPR027461">
    <property type="entry name" value="Carboxypeptidase_A_C_sf"/>
</dbReference>
<name>A0ABQ3I1B6_9BACT</name>
<dbReference type="SUPFAM" id="SSF141986">
    <property type="entry name" value="LD-carboxypeptidase A C-terminal domain-like"/>
    <property type="match status" value="1"/>
</dbReference>
<evidence type="ECO:0000256" key="4">
    <source>
        <dbReference type="ARBA" id="ARBA00022801"/>
    </source>
</evidence>
<keyword evidence="3" id="KW-0645">Protease</keyword>
<comment type="similarity">
    <text evidence="1">Belongs to the peptidase S66 family.</text>
</comment>